<evidence type="ECO:0000313" key="1">
    <source>
        <dbReference type="EMBL" id="ACV33811.1"/>
    </source>
</evidence>
<sequence>MTLKERINEDVKAAMRARESRRLGTLRLLTAAIKQKEVDERIVLDDAAVLAVIERMLKQRRDSIAQFAAAGRNDLVDAEQFEAELLATYRPAGLSGEEIGAAVARAITSSGASGPADMGKVMASLRTDLAGRADMSEVARLVKIRLTGA</sequence>
<dbReference type="InterPro" id="IPR042184">
    <property type="entry name" value="YqeY/Aim41_N"/>
</dbReference>
<accession>C7RKY9</accession>
<evidence type="ECO:0008006" key="2">
    <source>
        <dbReference type="Google" id="ProtNLM"/>
    </source>
</evidence>
<dbReference type="STRING" id="522306.CAP2UW1_0460"/>
<dbReference type="InterPro" id="IPR003789">
    <property type="entry name" value="Asn/Gln_tRNA_amidoTrase-B-like"/>
</dbReference>
<reference evidence="1" key="2">
    <citation type="submission" date="2009-09" db="EMBL/GenBank/DDBJ databases">
        <title>Complete sequence of chromosome of Candidatus Accumulibacter phosphatis clade IIA str. UW-1.</title>
        <authorList>
            <consortium name="US DOE Joint Genome Institute"/>
            <person name="Martin H.G."/>
            <person name="Ivanova N."/>
            <person name="Kunin V."/>
            <person name="Warnecke F."/>
            <person name="Barry K."/>
            <person name="He S."/>
            <person name="Salamov A."/>
            <person name="Szeto E."/>
            <person name="Dalin E."/>
            <person name="Pangilinan J.L."/>
            <person name="Lapidus A."/>
            <person name="Lowry S."/>
            <person name="Kyrpides N.C."/>
            <person name="McMahon K.D."/>
            <person name="Hugenholtz P."/>
        </authorList>
    </citation>
    <scope>NUCLEOTIDE SEQUENCE [LARGE SCALE GENOMIC DNA]</scope>
    <source>
        <strain evidence="1">UW-1</strain>
    </source>
</reference>
<dbReference type="PANTHER" id="PTHR28055:SF1">
    <property type="entry name" value="ALTERED INHERITANCE OF MITOCHONDRIA PROTEIN 41, MITOCHONDRIAL"/>
    <property type="match status" value="1"/>
</dbReference>
<dbReference type="InterPro" id="IPR023168">
    <property type="entry name" value="GatB_Yqey_C_2"/>
</dbReference>
<dbReference type="EMBL" id="CP001715">
    <property type="protein sequence ID" value="ACV33811.1"/>
    <property type="molecule type" value="Genomic_DNA"/>
</dbReference>
<dbReference type="AlphaFoldDB" id="C7RKY9"/>
<dbReference type="PANTHER" id="PTHR28055">
    <property type="entry name" value="ALTERED INHERITANCE OF MITOCHONDRIA PROTEIN 41, MITOCHONDRIAL"/>
    <property type="match status" value="1"/>
</dbReference>
<reference evidence="1" key="1">
    <citation type="submission" date="2009-08" db="EMBL/GenBank/DDBJ databases">
        <authorList>
            <consortium name="US DOE Joint Genome Institute"/>
            <person name="Lucas S."/>
            <person name="Copeland A."/>
            <person name="Lapidus A."/>
            <person name="Glavina del Rio T."/>
            <person name="Dalin E."/>
            <person name="Tice H."/>
            <person name="Bruce D."/>
            <person name="Barry K."/>
            <person name="Pitluck S."/>
            <person name="Lowry S."/>
            <person name="Larimer F."/>
            <person name="Land M."/>
            <person name="Hauser L."/>
            <person name="Kyrpides N."/>
            <person name="Ivanova N."/>
            <person name="McMahon K.D."/>
            <person name="Hugenholtz P."/>
        </authorList>
    </citation>
    <scope>NUCLEOTIDE SEQUENCE</scope>
    <source>
        <strain evidence="1">UW-1</strain>
    </source>
</reference>
<dbReference type="eggNOG" id="COG1610">
    <property type="taxonomic scope" value="Bacteria"/>
</dbReference>
<dbReference type="SUPFAM" id="SSF89095">
    <property type="entry name" value="GatB/YqeY motif"/>
    <property type="match status" value="1"/>
</dbReference>
<proteinExistence type="predicted"/>
<gene>
    <name evidence="1" type="ordered locus">CAP2UW1_0460</name>
</gene>
<name>C7RKY9_ACCRE</name>
<organism evidence="1">
    <name type="scientific">Accumulibacter regalis</name>
    <dbReference type="NCBI Taxonomy" id="522306"/>
    <lineage>
        <taxon>Bacteria</taxon>
        <taxon>Pseudomonadati</taxon>
        <taxon>Pseudomonadota</taxon>
        <taxon>Betaproteobacteria</taxon>
        <taxon>Candidatus Accumulibacter</taxon>
    </lineage>
</organism>
<dbReference type="HOGENOM" id="CLU_079430_2_2_4"/>
<dbReference type="KEGG" id="app:CAP2UW1_0460"/>
<dbReference type="InterPro" id="IPR019004">
    <property type="entry name" value="YqeY/Aim41"/>
</dbReference>
<dbReference type="GO" id="GO:0016884">
    <property type="term" value="F:carbon-nitrogen ligase activity, with glutamine as amido-N-donor"/>
    <property type="evidence" value="ECO:0007669"/>
    <property type="project" value="InterPro"/>
</dbReference>
<dbReference type="Gene3D" id="1.10.10.410">
    <property type="match status" value="1"/>
</dbReference>
<protein>
    <recommendedName>
        <fullName evidence="2">GatB/YqeY domain-containing protein</fullName>
    </recommendedName>
</protein>
<dbReference type="Pfam" id="PF09424">
    <property type="entry name" value="YqeY"/>
    <property type="match status" value="1"/>
</dbReference>
<dbReference type="Gene3D" id="1.10.1510.10">
    <property type="entry name" value="Uncharacterised protein YqeY/AIM41 PF09424, N-terminal domain"/>
    <property type="match status" value="1"/>
</dbReference>
<dbReference type="OrthoDB" id="9788127at2"/>